<gene>
    <name evidence="11" type="ORF">A994_02748</name>
</gene>
<dbReference type="InterPro" id="IPR034457">
    <property type="entry name" value="Organic_radical-activating"/>
</dbReference>
<evidence type="ECO:0000313" key="12">
    <source>
        <dbReference type="Proteomes" id="UP000007360"/>
    </source>
</evidence>
<dbReference type="PANTHER" id="PTHR30352">
    <property type="entry name" value="PYRUVATE FORMATE-LYASE-ACTIVATING ENZYME"/>
    <property type="match status" value="1"/>
</dbReference>
<comment type="cofactor">
    <cofactor evidence="1">
        <name>[4Fe-4S] cluster</name>
        <dbReference type="ChEBI" id="CHEBI:49883"/>
    </cofactor>
</comment>
<keyword evidence="5" id="KW-0479">Metal-binding</keyword>
<keyword evidence="4" id="KW-0949">S-adenosyl-L-methionine</keyword>
<keyword evidence="7" id="KW-0408">Iron</keyword>
<evidence type="ECO:0000256" key="4">
    <source>
        <dbReference type="ARBA" id="ARBA00022691"/>
    </source>
</evidence>
<keyword evidence="3" id="KW-0004">4Fe-4S</keyword>
<dbReference type="PROSITE" id="PS00198">
    <property type="entry name" value="4FE4S_FER_1"/>
    <property type="match status" value="1"/>
</dbReference>
<keyword evidence="11" id="KW-0670">Pyruvate</keyword>
<dbReference type="InterPro" id="IPR017896">
    <property type="entry name" value="4Fe4S_Fe-S-bd"/>
</dbReference>
<sequence length="297" mass="34476">MSLLITNIQRFSLQDGPGTRTTIFLKGCSLKCPWCCNPENINNTQEFYYQKSKCISCDKCVNICDVNRIVKPSDLIKIKGESECFNCRKCIEICPTQAIGIYGEKLTVEELVYQIKKDKKYFDASNGGVTFSGGEPLLQSSNLVDCLKILKNEKIHVTIETSLFAPIEYLNYIKHYVDLWLVDIKIFQKNQCLDILNGNIKNFLNNFKAIQNNKIQLRFPLVYPHTYNKKNLKMLFQFISKNKIKKIEILKVHNFAENKYESLNLDFIRYQIKEDQINNLKTKLESDLGIEVKVLKI</sequence>
<dbReference type="Proteomes" id="UP000007360">
    <property type="component" value="Unassembled WGS sequence"/>
</dbReference>
<evidence type="ECO:0000259" key="9">
    <source>
        <dbReference type="PROSITE" id="PS51379"/>
    </source>
</evidence>
<dbReference type="InterPro" id="IPR040074">
    <property type="entry name" value="BssD/PflA/YjjW"/>
</dbReference>
<dbReference type="InterPro" id="IPR017900">
    <property type="entry name" value="4Fe4S_Fe_S_CS"/>
</dbReference>
<feature type="domain" description="4Fe-4S ferredoxin-type" evidence="9">
    <location>
        <begin position="74"/>
        <end position="104"/>
    </location>
</feature>
<evidence type="ECO:0000256" key="8">
    <source>
        <dbReference type="ARBA" id="ARBA00023014"/>
    </source>
</evidence>
<evidence type="ECO:0000256" key="5">
    <source>
        <dbReference type="ARBA" id="ARBA00022723"/>
    </source>
</evidence>
<evidence type="ECO:0000256" key="2">
    <source>
        <dbReference type="ARBA" id="ARBA00009777"/>
    </source>
</evidence>
<dbReference type="InterPro" id="IPR058240">
    <property type="entry name" value="rSAM_sf"/>
</dbReference>
<dbReference type="PATRIC" id="fig|1204725.3.peg.552"/>
<dbReference type="SFLD" id="SFLDG01066">
    <property type="entry name" value="organic_radical-activating_enz"/>
    <property type="match status" value="1"/>
</dbReference>
<dbReference type="SUPFAM" id="SSF54862">
    <property type="entry name" value="4Fe-4S ferredoxins"/>
    <property type="match status" value="1"/>
</dbReference>
<dbReference type="SFLD" id="SFLDS00029">
    <property type="entry name" value="Radical_SAM"/>
    <property type="match status" value="1"/>
</dbReference>
<feature type="domain" description="4Fe-4S ferredoxin-type" evidence="9">
    <location>
        <begin position="45"/>
        <end position="73"/>
    </location>
</feature>
<dbReference type="GO" id="GO:0016829">
    <property type="term" value="F:lyase activity"/>
    <property type="evidence" value="ECO:0007669"/>
    <property type="project" value="UniProtKB-KW"/>
</dbReference>
<comment type="similarity">
    <text evidence="2">Belongs to the organic radical-activating enzymes family.</text>
</comment>
<dbReference type="InterPro" id="IPR012839">
    <property type="entry name" value="Organic_radical_activase"/>
</dbReference>
<dbReference type="InterPro" id="IPR007197">
    <property type="entry name" value="rSAM"/>
</dbReference>
<dbReference type="NCBIfam" id="TIGR02494">
    <property type="entry name" value="PFLE_PFLC"/>
    <property type="match status" value="1"/>
</dbReference>
<dbReference type="GO" id="GO:0051539">
    <property type="term" value="F:4 iron, 4 sulfur cluster binding"/>
    <property type="evidence" value="ECO:0007669"/>
    <property type="project" value="UniProtKB-KW"/>
</dbReference>
<protein>
    <submittedName>
        <fullName evidence="11">Pyruvate formate-lyase 2 activating enzyme</fullName>
    </submittedName>
</protein>
<keyword evidence="12" id="KW-1185">Reference proteome</keyword>
<dbReference type="Gene3D" id="3.30.70.20">
    <property type="match status" value="1"/>
</dbReference>
<evidence type="ECO:0000259" key="10">
    <source>
        <dbReference type="PROSITE" id="PS51918"/>
    </source>
</evidence>
<dbReference type="PROSITE" id="PS51379">
    <property type="entry name" value="4FE4S_FER_2"/>
    <property type="match status" value="2"/>
</dbReference>
<evidence type="ECO:0000256" key="1">
    <source>
        <dbReference type="ARBA" id="ARBA00001966"/>
    </source>
</evidence>
<evidence type="ECO:0000256" key="6">
    <source>
        <dbReference type="ARBA" id="ARBA00023002"/>
    </source>
</evidence>
<keyword evidence="6" id="KW-0560">Oxidoreductase</keyword>
<evidence type="ECO:0000313" key="11">
    <source>
        <dbReference type="EMBL" id="EKF86366.1"/>
    </source>
</evidence>
<reference evidence="11 12" key="1">
    <citation type="journal article" date="2012" name="J. Bacteriol.">
        <title>Draft genome sequence of Methanobacterium formicicum DSM 3637, an archaebacterium isolated from the methane producer amoeba Pelomyxa palustris.</title>
        <authorList>
            <person name="Gutierrez G."/>
        </authorList>
    </citation>
    <scope>NUCLEOTIDE SEQUENCE [LARGE SCALE GENOMIC DNA]</scope>
    <source>
        <strain evidence="12">DSM 3637 / PP1</strain>
    </source>
</reference>
<dbReference type="SFLD" id="SFLDG01118">
    <property type="entry name" value="activating_enzymes__group_2"/>
    <property type="match status" value="1"/>
</dbReference>
<dbReference type="PROSITE" id="PS01087">
    <property type="entry name" value="RADICAL_ACTIVATING"/>
    <property type="match status" value="1"/>
</dbReference>
<accession>K2QE61</accession>
<dbReference type="PIRSF" id="PIRSF000371">
    <property type="entry name" value="PFL_act_enz"/>
    <property type="match status" value="1"/>
</dbReference>
<dbReference type="GO" id="GO:0046872">
    <property type="term" value="F:metal ion binding"/>
    <property type="evidence" value="ECO:0007669"/>
    <property type="project" value="UniProtKB-KW"/>
</dbReference>
<proteinExistence type="inferred from homology"/>
<dbReference type="AlphaFoldDB" id="K2QE61"/>
<evidence type="ECO:0000256" key="7">
    <source>
        <dbReference type="ARBA" id="ARBA00023004"/>
    </source>
</evidence>
<dbReference type="SUPFAM" id="SSF102114">
    <property type="entry name" value="Radical SAM enzymes"/>
    <property type="match status" value="1"/>
</dbReference>
<organism evidence="11 12">
    <name type="scientific">Methanobacterium formicicum (strain DSM 3637 / PP1)</name>
    <dbReference type="NCBI Taxonomy" id="1204725"/>
    <lineage>
        <taxon>Archaea</taxon>
        <taxon>Methanobacteriati</taxon>
        <taxon>Methanobacteriota</taxon>
        <taxon>Methanomada group</taxon>
        <taxon>Methanobacteria</taxon>
        <taxon>Methanobacteriales</taxon>
        <taxon>Methanobacteriaceae</taxon>
        <taxon>Methanobacterium</taxon>
    </lineage>
</organism>
<feature type="domain" description="Radical SAM core" evidence="10">
    <location>
        <begin position="14"/>
        <end position="291"/>
    </location>
</feature>
<dbReference type="OrthoDB" id="5583at2157"/>
<dbReference type="Gene3D" id="3.80.30.10">
    <property type="entry name" value="pyruvate-formate lyase- activating enzyme"/>
    <property type="match status" value="1"/>
</dbReference>
<keyword evidence="8" id="KW-0411">Iron-sulfur</keyword>
<dbReference type="GO" id="GO:0016491">
    <property type="term" value="F:oxidoreductase activity"/>
    <property type="evidence" value="ECO:0007669"/>
    <property type="project" value="UniProtKB-KW"/>
</dbReference>
<dbReference type="PROSITE" id="PS51918">
    <property type="entry name" value="RADICAL_SAM"/>
    <property type="match status" value="1"/>
</dbReference>
<dbReference type="EMBL" id="AMPO01000002">
    <property type="protein sequence ID" value="EKF86366.1"/>
    <property type="molecule type" value="Genomic_DNA"/>
</dbReference>
<comment type="caution">
    <text evidence="11">The sequence shown here is derived from an EMBL/GenBank/DDBJ whole genome shotgun (WGS) entry which is preliminary data.</text>
</comment>
<dbReference type="RefSeq" id="WP_004029745.1">
    <property type="nucleotide sequence ID" value="NZ_AMPO01000002.1"/>
</dbReference>
<evidence type="ECO:0000256" key="3">
    <source>
        <dbReference type="ARBA" id="ARBA00022485"/>
    </source>
</evidence>
<dbReference type="PANTHER" id="PTHR30352:SF4">
    <property type="entry name" value="PYRUVATE FORMATE-LYASE 2-ACTIVATING ENZYME"/>
    <property type="match status" value="1"/>
</dbReference>
<name>K2QE61_METFP</name>
<dbReference type="InterPro" id="IPR001989">
    <property type="entry name" value="Radical_activat_CS"/>
</dbReference>
<dbReference type="Pfam" id="PF04055">
    <property type="entry name" value="Radical_SAM"/>
    <property type="match status" value="1"/>
</dbReference>